<accession>A0A4V2SWS1</accession>
<protein>
    <submittedName>
        <fullName evidence="1">Uncharacterized protein</fullName>
    </submittedName>
</protein>
<name>A0A4V2SWS1_9RHOB</name>
<gene>
    <name evidence="1" type="ORF">EV663_101373</name>
</gene>
<evidence type="ECO:0000313" key="2">
    <source>
        <dbReference type="Proteomes" id="UP000295050"/>
    </source>
</evidence>
<dbReference type="EMBL" id="SLXU01000001">
    <property type="protein sequence ID" value="TCP63106.1"/>
    <property type="molecule type" value="Genomic_DNA"/>
</dbReference>
<organism evidence="1 2">
    <name type="scientific">Rhodovulum bhavnagarense</name>
    <dbReference type="NCBI Taxonomy" id="992286"/>
    <lineage>
        <taxon>Bacteria</taxon>
        <taxon>Pseudomonadati</taxon>
        <taxon>Pseudomonadota</taxon>
        <taxon>Alphaproteobacteria</taxon>
        <taxon>Rhodobacterales</taxon>
        <taxon>Paracoccaceae</taxon>
        <taxon>Rhodovulum</taxon>
    </lineage>
</organism>
<comment type="caution">
    <text evidence="1">The sequence shown here is derived from an EMBL/GenBank/DDBJ whole genome shotgun (WGS) entry which is preliminary data.</text>
</comment>
<sequence>MKKNSRWMTWIIAESAKPMPAMPWERRARGRGYRIRAAG</sequence>
<evidence type="ECO:0000313" key="1">
    <source>
        <dbReference type="EMBL" id="TCP63106.1"/>
    </source>
</evidence>
<reference evidence="1 2" key="1">
    <citation type="submission" date="2019-03" db="EMBL/GenBank/DDBJ databases">
        <title>Genomic Encyclopedia of Type Strains, Phase IV (KMG-IV): sequencing the most valuable type-strain genomes for metagenomic binning, comparative biology and taxonomic classification.</title>
        <authorList>
            <person name="Goeker M."/>
        </authorList>
    </citation>
    <scope>NUCLEOTIDE SEQUENCE [LARGE SCALE GENOMIC DNA]</scope>
    <source>
        <strain evidence="1 2">DSM 24766</strain>
    </source>
</reference>
<proteinExistence type="predicted"/>
<dbReference type="Proteomes" id="UP000295050">
    <property type="component" value="Unassembled WGS sequence"/>
</dbReference>
<dbReference type="AlphaFoldDB" id="A0A4V2SWS1"/>
<keyword evidence="2" id="KW-1185">Reference proteome</keyword>